<organism evidence="3 4">
    <name type="scientific">Amycolatopsis tolypomycina</name>
    <dbReference type="NCBI Taxonomy" id="208445"/>
    <lineage>
        <taxon>Bacteria</taxon>
        <taxon>Bacillati</taxon>
        <taxon>Actinomycetota</taxon>
        <taxon>Actinomycetes</taxon>
        <taxon>Pseudonocardiales</taxon>
        <taxon>Pseudonocardiaceae</taxon>
        <taxon>Amycolatopsis</taxon>
    </lineage>
</organism>
<keyword evidence="2" id="KW-1133">Transmembrane helix</keyword>
<dbReference type="RefSeq" id="WP_143060551.1">
    <property type="nucleotide sequence ID" value="NZ_FNSO01000003.1"/>
</dbReference>
<feature type="coiled-coil region" evidence="1">
    <location>
        <begin position="74"/>
        <end position="101"/>
    </location>
</feature>
<sequence>MSLAADAPTPPPGSPWWVYVAGFLVTVLVAYVAARGPVWVEKAKGRISGSGKPADPAPALEKASAGEAILREWRAATQADLDEAEQELVRLRKRMGKLEAELYRRGWDGRLP</sequence>
<keyword evidence="4" id="KW-1185">Reference proteome</keyword>
<dbReference type="EMBL" id="FNSO01000003">
    <property type="protein sequence ID" value="SEB43672.1"/>
    <property type="molecule type" value="Genomic_DNA"/>
</dbReference>
<evidence type="ECO:0000256" key="2">
    <source>
        <dbReference type="SAM" id="Phobius"/>
    </source>
</evidence>
<feature type="transmembrane region" description="Helical" evidence="2">
    <location>
        <begin position="16"/>
        <end position="34"/>
    </location>
</feature>
<keyword evidence="1" id="KW-0175">Coiled coil</keyword>
<keyword evidence="2" id="KW-0812">Transmembrane</keyword>
<dbReference type="Proteomes" id="UP000199622">
    <property type="component" value="Unassembled WGS sequence"/>
</dbReference>
<evidence type="ECO:0000256" key="1">
    <source>
        <dbReference type="SAM" id="Coils"/>
    </source>
</evidence>
<gene>
    <name evidence="3" type="ORF">SAMN04489727_1733</name>
</gene>
<proteinExistence type="predicted"/>
<evidence type="ECO:0000313" key="3">
    <source>
        <dbReference type="EMBL" id="SEB43672.1"/>
    </source>
</evidence>
<evidence type="ECO:0000313" key="4">
    <source>
        <dbReference type="Proteomes" id="UP000199622"/>
    </source>
</evidence>
<dbReference type="STRING" id="208445.SAMN04489727_1733"/>
<dbReference type="AlphaFoldDB" id="A0A1H4JDL8"/>
<name>A0A1H4JDL8_9PSEU</name>
<reference evidence="4" key="1">
    <citation type="submission" date="2016-10" db="EMBL/GenBank/DDBJ databases">
        <authorList>
            <person name="Varghese N."/>
            <person name="Submissions S."/>
        </authorList>
    </citation>
    <scope>NUCLEOTIDE SEQUENCE [LARGE SCALE GENOMIC DNA]</scope>
    <source>
        <strain evidence="4">DSM 44544</strain>
    </source>
</reference>
<accession>A0A1H4JDL8</accession>
<protein>
    <submittedName>
        <fullName evidence="3">Uncharacterized protein</fullName>
    </submittedName>
</protein>
<keyword evidence="2" id="KW-0472">Membrane</keyword>